<dbReference type="AlphaFoldDB" id="A0A081K9B7"/>
<keyword evidence="2" id="KW-1185">Reference proteome</keyword>
<protein>
    <submittedName>
        <fullName evidence="1">Uncharacterized protein</fullName>
    </submittedName>
</protein>
<reference evidence="1 2" key="1">
    <citation type="submission" date="2014-06" db="EMBL/GenBank/DDBJ databases">
        <title>Whole Genome Sequences of Three Symbiotic Endozoicomonas Bacteria.</title>
        <authorList>
            <person name="Neave M.J."/>
            <person name="Apprill A."/>
            <person name="Voolstra C.R."/>
        </authorList>
    </citation>
    <scope>NUCLEOTIDE SEQUENCE [LARGE SCALE GENOMIC DNA]</scope>
    <source>
        <strain evidence="1 2">DSM 22380</strain>
    </source>
</reference>
<accession>A0A081K9B7</accession>
<evidence type="ECO:0000313" key="2">
    <source>
        <dbReference type="Proteomes" id="UP000027997"/>
    </source>
</evidence>
<evidence type="ECO:0000313" key="1">
    <source>
        <dbReference type="EMBL" id="KEI70743.1"/>
    </source>
</evidence>
<gene>
    <name evidence="1" type="ORF">GV64_08300</name>
</gene>
<organism evidence="1 2">
    <name type="scientific">Endozoicomonas elysicola</name>
    <dbReference type="NCBI Taxonomy" id="305900"/>
    <lineage>
        <taxon>Bacteria</taxon>
        <taxon>Pseudomonadati</taxon>
        <taxon>Pseudomonadota</taxon>
        <taxon>Gammaproteobacteria</taxon>
        <taxon>Oceanospirillales</taxon>
        <taxon>Endozoicomonadaceae</taxon>
        <taxon>Endozoicomonas</taxon>
    </lineage>
</organism>
<sequence>MFFYLSFLNDEKHFLNHEGHKVHKGFIRSLFIPTVSVDSLEKVGESCMQLKCAGPNPDAQAYKIIKSKNFVIFVVQSLISVF</sequence>
<proteinExistence type="predicted"/>
<name>A0A081K9B7_9GAMM</name>
<comment type="caution">
    <text evidence="1">The sequence shown here is derived from an EMBL/GenBank/DDBJ whole genome shotgun (WGS) entry which is preliminary data.</text>
</comment>
<dbReference type="EMBL" id="JOJP01000001">
    <property type="protein sequence ID" value="KEI70743.1"/>
    <property type="molecule type" value="Genomic_DNA"/>
</dbReference>
<dbReference type="Proteomes" id="UP000027997">
    <property type="component" value="Unassembled WGS sequence"/>
</dbReference>